<dbReference type="HOGENOM" id="CLU_000445_69_8_7"/>
<evidence type="ECO:0000256" key="2">
    <source>
        <dbReference type="PROSITE-ProRule" id="PRU00169"/>
    </source>
</evidence>
<name>A0A0H3AD88_NITV4</name>
<dbReference type="PROSITE" id="PS50110">
    <property type="entry name" value="RESPONSE_REGULATORY"/>
    <property type="match status" value="1"/>
</dbReference>
<dbReference type="PANTHER" id="PTHR44591">
    <property type="entry name" value="STRESS RESPONSE REGULATOR PROTEIN 1"/>
    <property type="match status" value="1"/>
</dbReference>
<dbReference type="Gene3D" id="3.40.50.2300">
    <property type="match status" value="1"/>
</dbReference>
<keyword evidence="1 2" id="KW-0597">Phosphoprotein</keyword>
<dbReference type="RefSeq" id="WP_010937451.1">
    <property type="nucleotide sequence ID" value="NC_008751.1"/>
</dbReference>
<dbReference type="Proteomes" id="UP000009173">
    <property type="component" value="Chromosome"/>
</dbReference>
<dbReference type="KEGG" id="dvl:Dvul_2827"/>
<dbReference type="PANTHER" id="PTHR44591:SF3">
    <property type="entry name" value="RESPONSE REGULATORY DOMAIN-CONTAINING PROTEIN"/>
    <property type="match status" value="1"/>
</dbReference>
<dbReference type="SMR" id="A0A0H3AD88"/>
<organism evidence="4 5">
    <name type="scientific">Nitratidesulfovibrio vulgaris (strain DP4)</name>
    <name type="common">Desulfovibrio vulgaris</name>
    <dbReference type="NCBI Taxonomy" id="391774"/>
    <lineage>
        <taxon>Bacteria</taxon>
        <taxon>Pseudomonadati</taxon>
        <taxon>Thermodesulfobacteriota</taxon>
        <taxon>Desulfovibrionia</taxon>
        <taxon>Desulfovibrionales</taxon>
        <taxon>Desulfovibrionaceae</taxon>
        <taxon>Nitratidesulfovibrio</taxon>
    </lineage>
</organism>
<evidence type="ECO:0000313" key="5">
    <source>
        <dbReference type="Proteomes" id="UP000009173"/>
    </source>
</evidence>
<sequence>MTKTESGRSLLLIDDEDGFLAVMRRRFERRGYDVATAGSGAEALRLLRERRFEAAVLDLKMGDMDGFELLRIFRRMAPEMPVVMLTGHGGETEAAEGLRLGAAGYLLKPCDFEALVECLDGALTQDDSGGATDGQAT</sequence>
<dbReference type="SMART" id="SM00448">
    <property type="entry name" value="REC"/>
    <property type="match status" value="1"/>
</dbReference>
<dbReference type="InterPro" id="IPR050595">
    <property type="entry name" value="Bact_response_regulator"/>
</dbReference>
<dbReference type="EMBL" id="CP000527">
    <property type="protein sequence ID" value="ABM29838.1"/>
    <property type="molecule type" value="Genomic_DNA"/>
</dbReference>
<dbReference type="AlphaFoldDB" id="A0A0H3AD88"/>
<dbReference type="GO" id="GO:0000160">
    <property type="term" value="P:phosphorelay signal transduction system"/>
    <property type="evidence" value="ECO:0007669"/>
    <property type="project" value="InterPro"/>
</dbReference>
<gene>
    <name evidence="4" type="ordered locus">Dvul_2827</name>
</gene>
<reference evidence="5" key="1">
    <citation type="journal article" date="2009" name="Environ. Microbiol.">
        <title>Contribution of mobile genetic elements to Desulfovibrio vulgaris genome plasticity.</title>
        <authorList>
            <person name="Walker C.B."/>
            <person name="Stolyar S."/>
            <person name="Chivian D."/>
            <person name="Pinel N."/>
            <person name="Gabster J.A."/>
            <person name="Dehal P.S."/>
            <person name="He Z."/>
            <person name="Yang Z.K."/>
            <person name="Yen H.C."/>
            <person name="Zhou J."/>
            <person name="Wall J.D."/>
            <person name="Hazen T.C."/>
            <person name="Arkin A.P."/>
            <person name="Stahl D.A."/>
        </authorList>
    </citation>
    <scope>NUCLEOTIDE SEQUENCE [LARGE SCALE GENOMIC DNA]</scope>
    <source>
        <strain evidence="5">DP4</strain>
    </source>
</reference>
<evidence type="ECO:0000313" key="4">
    <source>
        <dbReference type="EMBL" id="ABM29838.1"/>
    </source>
</evidence>
<dbReference type="Pfam" id="PF00072">
    <property type="entry name" value="Response_reg"/>
    <property type="match status" value="1"/>
</dbReference>
<dbReference type="InterPro" id="IPR011006">
    <property type="entry name" value="CheY-like_superfamily"/>
</dbReference>
<dbReference type="InterPro" id="IPR001789">
    <property type="entry name" value="Sig_transdc_resp-reg_receiver"/>
</dbReference>
<protein>
    <submittedName>
        <fullName evidence="4">Response regulator receiver protein</fullName>
    </submittedName>
</protein>
<evidence type="ECO:0000259" key="3">
    <source>
        <dbReference type="PROSITE" id="PS50110"/>
    </source>
</evidence>
<proteinExistence type="predicted"/>
<accession>A0A0H3AD88</accession>
<feature type="modified residue" description="4-aspartylphosphate" evidence="2">
    <location>
        <position position="58"/>
    </location>
</feature>
<evidence type="ECO:0000256" key="1">
    <source>
        <dbReference type="ARBA" id="ARBA00022553"/>
    </source>
</evidence>
<dbReference type="SUPFAM" id="SSF52172">
    <property type="entry name" value="CheY-like"/>
    <property type="match status" value="1"/>
</dbReference>
<feature type="domain" description="Response regulatory" evidence="3">
    <location>
        <begin position="9"/>
        <end position="123"/>
    </location>
</feature>